<keyword evidence="2" id="KW-1185">Reference proteome</keyword>
<sequence>MHCERERILICYHVINCAAKRSPVLPPHPGQGKNKHKLQRPTRLNQVAASFHEHCCWSRFHMAHKCEIGCRAGAGKLLESPAGGL</sequence>
<name>A0AAN7XJA4_ELEMC</name>
<evidence type="ECO:0000313" key="2">
    <source>
        <dbReference type="Proteomes" id="UP001346869"/>
    </source>
</evidence>
<reference evidence="1 2" key="1">
    <citation type="journal article" date="2023" name="Genes (Basel)">
        <title>Chromosome-Level Genome Assembly and Circadian Gene Repertoire of the Patagonia Blennie Eleginops maclovinus-The Closest Ancestral Proxy of Antarctic Cryonotothenioids.</title>
        <authorList>
            <person name="Cheng C.C."/>
            <person name="Rivera-Colon A.G."/>
            <person name="Minhas B.F."/>
            <person name="Wilson L."/>
            <person name="Rayamajhi N."/>
            <person name="Vargas-Chacoff L."/>
            <person name="Catchen J.M."/>
        </authorList>
    </citation>
    <scope>NUCLEOTIDE SEQUENCE [LARGE SCALE GENOMIC DNA]</scope>
    <source>
        <strain evidence="1">JMC-PN-2008</strain>
    </source>
</reference>
<dbReference type="AlphaFoldDB" id="A0AAN7XJA4"/>
<organism evidence="1 2">
    <name type="scientific">Eleginops maclovinus</name>
    <name type="common">Patagonian blennie</name>
    <name type="synonym">Eleginus maclovinus</name>
    <dbReference type="NCBI Taxonomy" id="56733"/>
    <lineage>
        <taxon>Eukaryota</taxon>
        <taxon>Metazoa</taxon>
        <taxon>Chordata</taxon>
        <taxon>Craniata</taxon>
        <taxon>Vertebrata</taxon>
        <taxon>Euteleostomi</taxon>
        <taxon>Actinopterygii</taxon>
        <taxon>Neopterygii</taxon>
        <taxon>Teleostei</taxon>
        <taxon>Neoteleostei</taxon>
        <taxon>Acanthomorphata</taxon>
        <taxon>Eupercaria</taxon>
        <taxon>Perciformes</taxon>
        <taxon>Notothenioidei</taxon>
        <taxon>Eleginopidae</taxon>
        <taxon>Eleginops</taxon>
    </lineage>
</organism>
<gene>
    <name evidence="1" type="ORF">PBY51_017596</name>
</gene>
<evidence type="ECO:0000313" key="1">
    <source>
        <dbReference type="EMBL" id="KAK5862172.1"/>
    </source>
</evidence>
<protein>
    <submittedName>
        <fullName evidence="1">Uncharacterized protein</fullName>
    </submittedName>
</protein>
<dbReference type="Proteomes" id="UP001346869">
    <property type="component" value="Unassembled WGS sequence"/>
</dbReference>
<dbReference type="EMBL" id="JAUZQC010000012">
    <property type="protein sequence ID" value="KAK5862172.1"/>
    <property type="molecule type" value="Genomic_DNA"/>
</dbReference>
<comment type="caution">
    <text evidence="1">The sequence shown here is derived from an EMBL/GenBank/DDBJ whole genome shotgun (WGS) entry which is preliminary data.</text>
</comment>
<accession>A0AAN7XJA4</accession>
<reference evidence="1 2" key="2">
    <citation type="journal article" date="2023" name="Mol. Biol. Evol.">
        <title>Genomics of Secondarily Temperate Adaptation in the Only Non-Antarctic Icefish.</title>
        <authorList>
            <person name="Rivera-Colon A.G."/>
            <person name="Rayamajhi N."/>
            <person name="Minhas B.F."/>
            <person name="Madrigal G."/>
            <person name="Bilyk K.T."/>
            <person name="Yoon V."/>
            <person name="Hune M."/>
            <person name="Gregory S."/>
            <person name="Cheng C.H.C."/>
            <person name="Catchen J.M."/>
        </authorList>
    </citation>
    <scope>NUCLEOTIDE SEQUENCE [LARGE SCALE GENOMIC DNA]</scope>
    <source>
        <strain evidence="1">JMC-PN-2008</strain>
    </source>
</reference>
<proteinExistence type="predicted"/>